<dbReference type="InterPro" id="IPR051910">
    <property type="entry name" value="ComF/GntX_DNA_util-trans"/>
</dbReference>
<evidence type="ECO:0000313" key="3">
    <source>
        <dbReference type="EMBL" id="MBC8611837.1"/>
    </source>
</evidence>
<dbReference type="InterPro" id="IPR000836">
    <property type="entry name" value="PRTase_dom"/>
</dbReference>
<dbReference type="AlphaFoldDB" id="A0A8J6PGW7"/>
<proteinExistence type="inferred from homology"/>
<gene>
    <name evidence="3" type="ORF">H8702_12120</name>
</gene>
<dbReference type="PANTHER" id="PTHR47505">
    <property type="entry name" value="DNA UTILIZATION PROTEIN YHGH"/>
    <property type="match status" value="1"/>
</dbReference>
<dbReference type="Pfam" id="PF00156">
    <property type="entry name" value="Pribosyltran"/>
    <property type="match status" value="1"/>
</dbReference>
<dbReference type="SUPFAM" id="SSF53271">
    <property type="entry name" value="PRTase-like"/>
    <property type="match status" value="1"/>
</dbReference>
<reference evidence="3" key="1">
    <citation type="submission" date="2020-08" db="EMBL/GenBank/DDBJ databases">
        <title>Genome public.</title>
        <authorList>
            <person name="Liu C."/>
            <person name="Sun Q."/>
        </authorList>
    </citation>
    <scope>NUCLEOTIDE SEQUENCE</scope>
    <source>
        <strain evidence="3">NSJ-15</strain>
    </source>
</reference>
<evidence type="ECO:0000259" key="2">
    <source>
        <dbReference type="Pfam" id="PF00156"/>
    </source>
</evidence>
<keyword evidence="4" id="KW-1185">Reference proteome</keyword>
<protein>
    <submittedName>
        <fullName evidence="3">ComF family protein</fullName>
    </submittedName>
</protein>
<name>A0A8J6PGW7_9FIRM</name>
<dbReference type="EMBL" id="JACRTL010000008">
    <property type="protein sequence ID" value="MBC8611837.1"/>
    <property type="molecule type" value="Genomic_DNA"/>
</dbReference>
<accession>A0A8J6PGW7</accession>
<dbReference type="RefSeq" id="WP_187536786.1">
    <property type="nucleotide sequence ID" value="NZ_JACRTL010000008.1"/>
</dbReference>
<dbReference type="InterPro" id="IPR029057">
    <property type="entry name" value="PRTase-like"/>
</dbReference>
<organism evidence="3 4">
    <name type="scientific">Massiliimalia timonensis</name>
    <dbReference type="NCBI Taxonomy" id="1987501"/>
    <lineage>
        <taxon>Bacteria</taxon>
        <taxon>Bacillati</taxon>
        <taxon>Bacillota</taxon>
        <taxon>Clostridia</taxon>
        <taxon>Eubacteriales</taxon>
        <taxon>Oscillospiraceae</taxon>
        <taxon>Massiliimalia</taxon>
    </lineage>
</organism>
<comment type="caution">
    <text evidence="3">The sequence shown here is derived from an EMBL/GenBank/DDBJ whole genome shotgun (WGS) entry which is preliminary data.</text>
</comment>
<dbReference type="PANTHER" id="PTHR47505:SF1">
    <property type="entry name" value="DNA UTILIZATION PROTEIN YHGH"/>
    <property type="match status" value="1"/>
</dbReference>
<feature type="domain" description="Phosphoribosyltransferase" evidence="2">
    <location>
        <begin position="158"/>
        <end position="225"/>
    </location>
</feature>
<dbReference type="Gene3D" id="3.40.50.2020">
    <property type="match status" value="1"/>
</dbReference>
<comment type="similarity">
    <text evidence="1">Belongs to the ComF/GntX family.</text>
</comment>
<dbReference type="Proteomes" id="UP000632659">
    <property type="component" value="Unassembled WGS sequence"/>
</dbReference>
<evidence type="ECO:0000313" key="4">
    <source>
        <dbReference type="Proteomes" id="UP000632659"/>
    </source>
</evidence>
<sequence length="242" mass="27592">MSKNSCWKNIKAGIIHLFFPNRCPFCGGTIPFRSHCCEDCQKKSELWEPVVWKECADWHFDAFAAPFLYGMGAEQGVYELKFHGNITPAEHFGYFQYQCLVQAELTGFDVITAVPMAKRQKRRRGYNQAAELGKAVSRYSGKPYLELLKKPKQLLVQHTLSLEERKRNVIGAFCVREPFLAAGKTVLLVDDILTTGSTMDECARVLKQAGAKRVITAAVCRVSKEKWDLEKQNLEKYRDNMV</sequence>
<dbReference type="CDD" id="cd06223">
    <property type="entry name" value="PRTases_typeI"/>
    <property type="match status" value="1"/>
</dbReference>
<evidence type="ECO:0000256" key="1">
    <source>
        <dbReference type="ARBA" id="ARBA00008007"/>
    </source>
</evidence>